<dbReference type="Proteomes" id="UP000299102">
    <property type="component" value="Unassembled WGS sequence"/>
</dbReference>
<evidence type="ECO:0000256" key="1">
    <source>
        <dbReference type="SAM" id="MobiDB-lite"/>
    </source>
</evidence>
<accession>A0A4C1ZJ60</accession>
<feature type="region of interest" description="Disordered" evidence="1">
    <location>
        <begin position="113"/>
        <end position="134"/>
    </location>
</feature>
<protein>
    <submittedName>
        <fullName evidence="2">Uncharacterized protein</fullName>
    </submittedName>
</protein>
<dbReference type="AlphaFoldDB" id="A0A4C1ZJ60"/>
<dbReference type="EMBL" id="BGZK01001843">
    <property type="protein sequence ID" value="GBP87193.1"/>
    <property type="molecule type" value="Genomic_DNA"/>
</dbReference>
<gene>
    <name evidence="2" type="ORF">EVAR_64643_1</name>
</gene>
<comment type="caution">
    <text evidence="2">The sequence shown here is derived from an EMBL/GenBank/DDBJ whole genome shotgun (WGS) entry which is preliminary data.</text>
</comment>
<sequence length="159" mass="18245">MQVLERSFGRPDAIIKQELHKLRGMAPMRDGISDISSFANKINNCVATIRSLNKLSYEYLSVSEMTDEIIDKFNGILKCKRCEFKDSQDTDEPELEMLSYFLNRIADQCSASMPIEKSGGRKSRPAPERRPRRTNAINIVKYCNNNTNRTPPFDHRIGQ</sequence>
<organism evidence="2 3">
    <name type="scientific">Eumeta variegata</name>
    <name type="common">Bagworm moth</name>
    <name type="synonym">Eumeta japonica</name>
    <dbReference type="NCBI Taxonomy" id="151549"/>
    <lineage>
        <taxon>Eukaryota</taxon>
        <taxon>Metazoa</taxon>
        <taxon>Ecdysozoa</taxon>
        <taxon>Arthropoda</taxon>
        <taxon>Hexapoda</taxon>
        <taxon>Insecta</taxon>
        <taxon>Pterygota</taxon>
        <taxon>Neoptera</taxon>
        <taxon>Endopterygota</taxon>
        <taxon>Lepidoptera</taxon>
        <taxon>Glossata</taxon>
        <taxon>Ditrysia</taxon>
        <taxon>Tineoidea</taxon>
        <taxon>Psychidae</taxon>
        <taxon>Oiketicinae</taxon>
        <taxon>Eumeta</taxon>
    </lineage>
</organism>
<reference evidence="2 3" key="1">
    <citation type="journal article" date="2019" name="Commun. Biol.">
        <title>The bagworm genome reveals a unique fibroin gene that provides high tensile strength.</title>
        <authorList>
            <person name="Kono N."/>
            <person name="Nakamura H."/>
            <person name="Ohtoshi R."/>
            <person name="Tomita M."/>
            <person name="Numata K."/>
            <person name="Arakawa K."/>
        </authorList>
    </citation>
    <scope>NUCLEOTIDE SEQUENCE [LARGE SCALE GENOMIC DNA]</scope>
</reference>
<keyword evidence="3" id="KW-1185">Reference proteome</keyword>
<evidence type="ECO:0000313" key="2">
    <source>
        <dbReference type="EMBL" id="GBP87193.1"/>
    </source>
</evidence>
<dbReference type="OrthoDB" id="8056668at2759"/>
<proteinExistence type="predicted"/>
<name>A0A4C1ZJ60_EUMVA</name>
<evidence type="ECO:0000313" key="3">
    <source>
        <dbReference type="Proteomes" id="UP000299102"/>
    </source>
</evidence>